<feature type="binding site" evidence="15">
    <location>
        <position position="243"/>
    </location>
    <ligand>
        <name>S-adenosyl-L-methionine</name>
        <dbReference type="ChEBI" id="CHEBI:59789"/>
        <label>2</label>
    </ligand>
</feature>
<feature type="binding site" evidence="16">
    <location>
        <position position="62"/>
    </location>
    <ligand>
        <name>[4Fe-4S] cluster</name>
        <dbReference type="ChEBI" id="CHEBI:49883"/>
        <note>4Fe-4S-S-AdoMet</note>
    </ligand>
</feature>
<dbReference type="EC" id="1.3.98.3" evidence="14"/>
<name>A0A150WVB3_BDEBC</name>
<dbReference type="InterPro" id="IPR013785">
    <property type="entry name" value="Aldolase_TIM"/>
</dbReference>
<feature type="binding site" evidence="15">
    <location>
        <position position="209"/>
    </location>
    <ligand>
        <name>S-adenosyl-L-methionine</name>
        <dbReference type="ChEBI" id="CHEBI:59789"/>
        <label>2</label>
    </ligand>
</feature>
<dbReference type="InterPro" id="IPR004558">
    <property type="entry name" value="Coprogen_oxidase_HemN"/>
</dbReference>
<dbReference type="CDD" id="cd01335">
    <property type="entry name" value="Radical_SAM"/>
    <property type="match status" value="1"/>
</dbReference>
<keyword evidence="11 14" id="KW-0411">Iron-sulfur</keyword>
<dbReference type="SUPFAM" id="SSF102114">
    <property type="entry name" value="Radical SAM enzymes"/>
    <property type="match status" value="1"/>
</dbReference>
<evidence type="ECO:0000256" key="13">
    <source>
        <dbReference type="ARBA" id="ARBA00048321"/>
    </source>
</evidence>
<feature type="binding site" evidence="15">
    <location>
        <begin position="64"/>
        <end position="66"/>
    </location>
    <ligand>
        <name>S-adenosyl-L-methionine</name>
        <dbReference type="ChEBI" id="CHEBI:59789"/>
        <label>2</label>
    </ligand>
</feature>
<dbReference type="Gene3D" id="3.20.20.70">
    <property type="entry name" value="Aldolase class I"/>
    <property type="match status" value="1"/>
</dbReference>
<evidence type="ECO:0000256" key="11">
    <source>
        <dbReference type="ARBA" id="ARBA00023014"/>
    </source>
</evidence>
<keyword evidence="12 14" id="KW-0627">Porphyrin biosynthesis</keyword>
<comment type="catalytic activity">
    <reaction evidence="13 14">
        <text>coproporphyrinogen III + 2 S-adenosyl-L-methionine = protoporphyrinogen IX + 2 5'-deoxyadenosine + 2 L-methionine + 2 CO2</text>
        <dbReference type="Rhea" id="RHEA:15425"/>
        <dbReference type="ChEBI" id="CHEBI:16526"/>
        <dbReference type="ChEBI" id="CHEBI:17319"/>
        <dbReference type="ChEBI" id="CHEBI:57307"/>
        <dbReference type="ChEBI" id="CHEBI:57309"/>
        <dbReference type="ChEBI" id="CHEBI:57844"/>
        <dbReference type="ChEBI" id="CHEBI:59789"/>
        <dbReference type="EC" id="1.3.98.3"/>
    </reaction>
</comment>
<evidence type="ECO:0000256" key="16">
    <source>
        <dbReference type="PIRSR" id="PIRSR000167-2"/>
    </source>
</evidence>
<evidence type="ECO:0000256" key="2">
    <source>
        <dbReference type="ARBA" id="ARBA00004785"/>
    </source>
</evidence>
<dbReference type="Proteomes" id="UP000075391">
    <property type="component" value="Unassembled WGS sequence"/>
</dbReference>
<dbReference type="SFLD" id="SFLDS00029">
    <property type="entry name" value="Radical_SAM"/>
    <property type="match status" value="1"/>
</dbReference>
<organism evidence="18 19">
    <name type="scientific">Bdellovibrio bacteriovorus</name>
    <dbReference type="NCBI Taxonomy" id="959"/>
    <lineage>
        <taxon>Bacteria</taxon>
        <taxon>Pseudomonadati</taxon>
        <taxon>Bdellovibrionota</taxon>
        <taxon>Bdellovibrionia</taxon>
        <taxon>Bdellovibrionales</taxon>
        <taxon>Pseudobdellovibrionaceae</taxon>
        <taxon>Bdellovibrio</taxon>
    </lineage>
</organism>
<evidence type="ECO:0000256" key="8">
    <source>
        <dbReference type="ARBA" id="ARBA00022723"/>
    </source>
</evidence>
<feature type="binding site" evidence="15">
    <location>
        <begin position="112"/>
        <end position="113"/>
    </location>
    <ligand>
        <name>S-adenosyl-L-methionine</name>
        <dbReference type="ChEBI" id="CHEBI:59789"/>
        <label>2</label>
    </ligand>
</feature>
<keyword evidence="7 14" id="KW-0949">S-adenosyl-L-methionine</keyword>
<feature type="binding site" evidence="15">
    <location>
        <position position="329"/>
    </location>
    <ligand>
        <name>S-adenosyl-L-methionine</name>
        <dbReference type="ChEBI" id="CHEBI:59789"/>
        <label>1</label>
    </ligand>
</feature>
<evidence type="ECO:0000256" key="7">
    <source>
        <dbReference type="ARBA" id="ARBA00022691"/>
    </source>
</evidence>
<dbReference type="SFLD" id="SFLDG01065">
    <property type="entry name" value="anaerobic_coproporphyrinogen-I"/>
    <property type="match status" value="1"/>
</dbReference>
<dbReference type="SMART" id="SM00729">
    <property type="entry name" value="Elp3"/>
    <property type="match status" value="1"/>
</dbReference>
<dbReference type="AlphaFoldDB" id="A0A150WVB3"/>
<dbReference type="RefSeq" id="WP_063242251.1">
    <property type="nucleotide sequence ID" value="NZ_CP168967.1"/>
</dbReference>
<feature type="binding site" evidence="15">
    <location>
        <position position="111"/>
    </location>
    <ligand>
        <name>S-adenosyl-L-methionine</name>
        <dbReference type="ChEBI" id="CHEBI:59789"/>
        <label>1</label>
    </ligand>
</feature>
<comment type="subunit">
    <text evidence="4">Monomer.</text>
</comment>
<dbReference type="GO" id="GO:0004109">
    <property type="term" value="F:coproporphyrinogen oxidase activity"/>
    <property type="evidence" value="ECO:0007669"/>
    <property type="project" value="InterPro"/>
</dbReference>
<comment type="caution">
    <text evidence="18">The sequence shown here is derived from an EMBL/GenBank/DDBJ whole genome shotgun (WGS) entry which is preliminary data.</text>
</comment>
<keyword evidence="5 14" id="KW-0004">4Fe-4S</keyword>
<evidence type="ECO:0000256" key="15">
    <source>
        <dbReference type="PIRSR" id="PIRSR000167-1"/>
    </source>
</evidence>
<dbReference type="PANTHER" id="PTHR13932">
    <property type="entry name" value="COPROPORPHYRINIGEN III OXIDASE"/>
    <property type="match status" value="1"/>
</dbReference>
<evidence type="ECO:0000256" key="14">
    <source>
        <dbReference type="PIRNR" id="PIRNR000167"/>
    </source>
</evidence>
<feature type="domain" description="Radical SAM core" evidence="17">
    <location>
        <begin position="43"/>
        <end position="279"/>
    </location>
</feature>
<keyword evidence="9 14" id="KW-0560">Oxidoreductase</keyword>
<feature type="binding site" evidence="15">
    <location>
        <position position="184"/>
    </location>
    <ligand>
        <name>S-adenosyl-L-methionine</name>
        <dbReference type="ChEBI" id="CHEBI:59789"/>
        <label>2</label>
    </ligand>
</feature>
<feature type="binding site" evidence="15">
    <location>
        <position position="52"/>
    </location>
    <ligand>
        <name>S-adenosyl-L-methionine</name>
        <dbReference type="ChEBI" id="CHEBI:59789"/>
        <label>1</label>
    </ligand>
</feature>
<feature type="binding site" evidence="16">
    <location>
        <position position="58"/>
    </location>
    <ligand>
        <name>[4Fe-4S] cluster</name>
        <dbReference type="ChEBI" id="CHEBI:49883"/>
        <note>4Fe-4S-S-AdoMet</note>
    </ligand>
</feature>
<accession>A0A150WVB3</accession>
<gene>
    <name evidence="18" type="ORF">AZI85_00515</name>
</gene>
<dbReference type="GO" id="GO:0051539">
    <property type="term" value="F:4 iron, 4 sulfur cluster binding"/>
    <property type="evidence" value="ECO:0007669"/>
    <property type="project" value="UniProtKB-KW"/>
</dbReference>
<dbReference type="OrthoDB" id="5288668at2"/>
<keyword evidence="6 14" id="KW-0963">Cytoplasm</keyword>
<evidence type="ECO:0000256" key="3">
    <source>
        <dbReference type="ARBA" id="ARBA00005493"/>
    </source>
</evidence>
<comment type="cofactor">
    <cofactor evidence="14 16">
        <name>[4Fe-4S] cluster</name>
        <dbReference type="ChEBI" id="CHEBI:49883"/>
    </cofactor>
    <text evidence="14 16">Binds 1 [4Fe-4S] cluster. The cluster is coordinated with 3 cysteines and an exchangeable S-adenosyl-L-methionine.</text>
</comment>
<dbReference type="UniPathway" id="UPA00251">
    <property type="reaction ID" value="UER00323"/>
</dbReference>
<protein>
    <recommendedName>
        <fullName evidence="14">Coproporphyrinogen-III oxidase</fullName>
        <ecNumber evidence="14">1.3.98.3</ecNumber>
    </recommendedName>
</protein>
<evidence type="ECO:0000313" key="18">
    <source>
        <dbReference type="EMBL" id="KYG70467.1"/>
    </source>
</evidence>
<evidence type="ECO:0000256" key="1">
    <source>
        <dbReference type="ARBA" id="ARBA00004496"/>
    </source>
</evidence>
<evidence type="ECO:0000256" key="4">
    <source>
        <dbReference type="ARBA" id="ARBA00011245"/>
    </source>
</evidence>
<dbReference type="GO" id="GO:0006782">
    <property type="term" value="P:protoporphyrinogen IX biosynthetic process"/>
    <property type="evidence" value="ECO:0007669"/>
    <property type="project" value="UniProtKB-UniPathway"/>
</dbReference>
<dbReference type="SFLD" id="SFLDG01082">
    <property type="entry name" value="B12-binding_domain_containing"/>
    <property type="match status" value="1"/>
</dbReference>
<dbReference type="InterPro" id="IPR007197">
    <property type="entry name" value="rSAM"/>
</dbReference>
<evidence type="ECO:0000256" key="12">
    <source>
        <dbReference type="ARBA" id="ARBA00023244"/>
    </source>
</evidence>
<feature type="binding site" evidence="15">
    <location>
        <position position="145"/>
    </location>
    <ligand>
        <name>S-adenosyl-L-methionine</name>
        <dbReference type="ChEBI" id="CHEBI:59789"/>
        <label>1</label>
    </ligand>
</feature>
<evidence type="ECO:0000313" key="19">
    <source>
        <dbReference type="Proteomes" id="UP000075391"/>
    </source>
</evidence>
<dbReference type="InterPro" id="IPR006638">
    <property type="entry name" value="Elp3/MiaA/NifB-like_rSAM"/>
</dbReference>
<evidence type="ECO:0000256" key="9">
    <source>
        <dbReference type="ARBA" id="ARBA00023002"/>
    </source>
</evidence>
<evidence type="ECO:0000256" key="6">
    <source>
        <dbReference type="ARBA" id="ARBA00022490"/>
    </source>
</evidence>
<feature type="binding site" evidence="16">
    <location>
        <position position="65"/>
    </location>
    <ligand>
        <name>[4Fe-4S] cluster</name>
        <dbReference type="ChEBI" id="CHEBI:49883"/>
        <note>4Fe-4S-S-AdoMet</note>
    </ligand>
</feature>
<dbReference type="GO" id="GO:0005737">
    <property type="term" value="C:cytoplasm"/>
    <property type="evidence" value="ECO:0007669"/>
    <property type="project" value="UniProtKB-SubCell"/>
</dbReference>
<dbReference type="InterPro" id="IPR058240">
    <property type="entry name" value="rSAM_sf"/>
</dbReference>
<comment type="similarity">
    <text evidence="3 14">Belongs to the anaerobic coproporphyrinogen-III oxidase family.</text>
</comment>
<evidence type="ECO:0000259" key="17">
    <source>
        <dbReference type="PROSITE" id="PS51918"/>
    </source>
</evidence>
<evidence type="ECO:0000256" key="5">
    <source>
        <dbReference type="ARBA" id="ARBA00022485"/>
    </source>
</evidence>
<dbReference type="GO" id="GO:0051989">
    <property type="term" value="F:coproporphyrinogen dehydrogenase activity"/>
    <property type="evidence" value="ECO:0007669"/>
    <property type="project" value="UniProtKB-EC"/>
</dbReference>
<proteinExistence type="inferred from homology"/>
<evidence type="ECO:0000256" key="10">
    <source>
        <dbReference type="ARBA" id="ARBA00023004"/>
    </source>
</evidence>
<sequence>MIKDLLAKYDVPAPRYTSYPTVPYWETNPTKDQWIQHLRATLNEQDGAWSLYLHVPYCESLCTFCGCNNIITKDHKREQPYVDMVVKEWELYIQQVPELLEKPLKHIHIGGGTPTFLSAESLLKLLRPIMNRVKVDKNDFEGSIEVDPRRTNVEQLKALRDLGFNRVSMGVQDFHPEVQRLVNRIQPLEITQNLTQAARDLGYTSVNFDLIYGLAKQTPETIRETAKATVQLRPDRIALYSFALVPWIKPAQRLFKDEDLPKSAEKRELYEIARDILLANDYVEVGMDHFALKTDNLSLAMNEKRLHRNFMGYTDQRTDVLLGLGVSSISETPYSFHQNEKVLPLYEAALNEGRIPTLRGHVLTEEDRVRRQQILKLMTEFEVEFTDADQEAKSKEFLSEMLKDHLVEIKDHKLLVKEEGRPFLRNACVFFDERLKSKQPQTKIFSQSI</sequence>
<dbReference type="EMBL" id="LUKF01000001">
    <property type="protein sequence ID" value="KYG70467.1"/>
    <property type="molecule type" value="Genomic_DNA"/>
</dbReference>
<keyword evidence="8 14" id="KW-0479">Metal-binding</keyword>
<comment type="subcellular location">
    <subcellularLocation>
        <location evidence="1 14">Cytoplasm</location>
    </subcellularLocation>
</comment>
<dbReference type="Pfam" id="PF04055">
    <property type="entry name" value="Radical_SAM"/>
    <property type="match status" value="1"/>
</dbReference>
<dbReference type="GO" id="GO:0046872">
    <property type="term" value="F:metal ion binding"/>
    <property type="evidence" value="ECO:0007669"/>
    <property type="project" value="UniProtKB-KW"/>
</dbReference>
<dbReference type="PANTHER" id="PTHR13932:SF6">
    <property type="entry name" value="OXYGEN-INDEPENDENT COPROPORPHYRINOGEN III OXIDASE"/>
    <property type="match status" value="1"/>
</dbReference>
<dbReference type="PIRSF" id="PIRSF000167">
    <property type="entry name" value="HemN"/>
    <property type="match status" value="1"/>
</dbReference>
<dbReference type="Gene3D" id="1.10.10.920">
    <property type="match status" value="1"/>
</dbReference>
<dbReference type="InterPro" id="IPR034505">
    <property type="entry name" value="Coproporphyrinogen-III_oxidase"/>
</dbReference>
<comment type="pathway">
    <text evidence="2 14">Porphyrin-containing compound metabolism; protoporphyrin-IX biosynthesis; protoporphyrinogen-IX from coproporphyrinogen-III (AdoMet route): step 1/1.</text>
</comment>
<reference evidence="18 19" key="1">
    <citation type="submission" date="2016-03" db="EMBL/GenBank/DDBJ databases">
        <authorList>
            <person name="Ploux O."/>
        </authorList>
    </citation>
    <scope>NUCLEOTIDE SEQUENCE [LARGE SCALE GENOMIC DNA]</scope>
    <source>
        <strain evidence="18 19">BER2</strain>
    </source>
</reference>
<feature type="binding site" evidence="15">
    <location>
        <position position="172"/>
    </location>
    <ligand>
        <name>S-adenosyl-L-methionine</name>
        <dbReference type="ChEBI" id="CHEBI:59789"/>
        <label>2</label>
    </ligand>
</feature>
<dbReference type="NCBIfam" id="TIGR00538">
    <property type="entry name" value="hemN"/>
    <property type="match status" value="1"/>
</dbReference>
<keyword evidence="10 14" id="KW-0408">Iron</keyword>
<dbReference type="PROSITE" id="PS51918">
    <property type="entry name" value="RADICAL_SAM"/>
    <property type="match status" value="1"/>
</dbReference>